<gene>
    <name evidence="8" type="ORF">E4L96_13585</name>
</gene>
<proteinExistence type="inferred from homology"/>
<dbReference type="GO" id="GO:0055085">
    <property type="term" value="P:transmembrane transport"/>
    <property type="evidence" value="ECO:0007669"/>
    <property type="project" value="InterPro"/>
</dbReference>
<sequence>MSGFDFMIVVPAFLAGLLVLATHIPLGAQVLKRGIVFIDLAIAQIAALGVIIAGVGELDPHGWAVQGAAAVAAGLGALLLTWTEKRWPEVQEAQIGVMFILAATAGLLLVAHNPHGGEHLQDLLAGQILWVSYDQLLLPAIGAAVILAVLWIFRGRLSRLGFYLVFALAVTMSVQLVGVYLVFASLIVPGLAVRHYGDRLRLPLAYLTGVGGYAAGLVLSTIYDLPSGALIVWCVTLLAIAVYAAGPKRNKF</sequence>
<dbReference type="InterPro" id="IPR001626">
    <property type="entry name" value="ABC_TroCD"/>
</dbReference>
<dbReference type="PANTHER" id="PTHR30477:SF19">
    <property type="entry name" value="METAL ABC TRANSPORTER PERMEASE"/>
    <property type="match status" value="1"/>
</dbReference>
<dbReference type="Pfam" id="PF00950">
    <property type="entry name" value="ABC-3"/>
    <property type="match status" value="2"/>
</dbReference>
<feature type="transmembrane region" description="Helical" evidence="7">
    <location>
        <begin position="36"/>
        <end position="56"/>
    </location>
</feature>
<evidence type="ECO:0000256" key="1">
    <source>
        <dbReference type="ARBA" id="ARBA00004141"/>
    </source>
</evidence>
<dbReference type="AlphaFoldDB" id="A0A4Y9SCH1"/>
<comment type="subcellular location">
    <subcellularLocation>
        <location evidence="6">Cell membrane</location>
        <topology evidence="6">Multi-pass membrane protein</topology>
    </subcellularLocation>
    <subcellularLocation>
        <location evidence="1">Membrane</location>
        <topology evidence="1">Multi-pass membrane protein</topology>
    </subcellularLocation>
</comment>
<dbReference type="PANTHER" id="PTHR30477">
    <property type="entry name" value="ABC-TRANSPORTER METAL-BINDING PROTEIN"/>
    <property type="match status" value="1"/>
</dbReference>
<dbReference type="RefSeq" id="WP_135207766.1">
    <property type="nucleotide sequence ID" value="NZ_SPVF01000169.1"/>
</dbReference>
<dbReference type="GO" id="GO:0010043">
    <property type="term" value="P:response to zinc ion"/>
    <property type="evidence" value="ECO:0007669"/>
    <property type="project" value="TreeGrafter"/>
</dbReference>
<organism evidence="8 9">
    <name type="scientific">Zemynaea arenosa</name>
    <dbReference type="NCBI Taxonomy" id="2561931"/>
    <lineage>
        <taxon>Bacteria</taxon>
        <taxon>Pseudomonadati</taxon>
        <taxon>Pseudomonadota</taxon>
        <taxon>Betaproteobacteria</taxon>
        <taxon>Burkholderiales</taxon>
        <taxon>Oxalobacteraceae</taxon>
        <taxon>Telluria group</taxon>
        <taxon>Zemynaea</taxon>
    </lineage>
</organism>
<comment type="similarity">
    <text evidence="2 6">Belongs to the ABC-3 integral membrane protein family.</text>
</comment>
<feature type="transmembrane region" description="Helical" evidence="7">
    <location>
        <begin position="160"/>
        <end position="183"/>
    </location>
</feature>
<evidence type="ECO:0000256" key="4">
    <source>
        <dbReference type="ARBA" id="ARBA00022989"/>
    </source>
</evidence>
<accession>A0A4Y9SCH1</accession>
<dbReference type="Gene3D" id="1.10.3470.10">
    <property type="entry name" value="ABC transporter involved in vitamin B12 uptake, BtuC"/>
    <property type="match status" value="1"/>
</dbReference>
<name>A0A4Y9SCH1_9BURK</name>
<evidence type="ECO:0000256" key="6">
    <source>
        <dbReference type="RuleBase" id="RU003943"/>
    </source>
</evidence>
<feature type="transmembrane region" description="Helical" evidence="7">
    <location>
        <begin position="135"/>
        <end position="153"/>
    </location>
</feature>
<dbReference type="InterPro" id="IPR037294">
    <property type="entry name" value="ABC_BtuC-like"/>
</dbReference>
<protein>
    <submittedName>
        <fullName evidence="8">Metal ABC transporter permease</fullName>
    </submittedName>
</protein>
<reference evidence="8 9" key="1">
    <citation type="submission" date="2019-03" db="EMBL/GenBank/DDBJ databases">
        <title>Draft Genome Sequence of Massilia arenosa sp. nov., a Novel Massilia Species Isolated from a Sandy-loam Maize Soil.</title>
        <authorList>
            <person name="Raths R."/>
            <person name="Peta V."/>
            <person name="Bucking H."/>
        </authorList>
    </citation>
    <scope>NUCLEOTIDE SEQUENCE [LARGE SCALE GENOMIC DNA]</scope>
    <source>
        <strain evidence="8 9">MC02</strain>
    </source>
</reference>
<dbReference type="GO" id="GO:0043190">
    <property type="term" value="C:ATP-binding cassette (ABC) transporter complex"/>
    <property type="evidence" value="ECO:0007669"/>
    <property type="project" value="InterPro"/>
</dbReference>
<evidence type="ECO:0000256" key="2">
    <source>
        <dbReference type="ARBA" id="ARBA00008034"/>
    </source>
</evidence>
<keyword evidence="5 7" id="KW-0472">Membrane</keyword>
<evidence type="ECO:0000313" key="9">
    <source>
        <dbReference type="Proteomes" id="UP000298438"/>
    </source>
</evidence>
<dbReference type="OrthoDB" id="14209at2"/>
<feature type="transmembrane region" description="Helical" evidence="7">
    <location>
        <begin position="62"/>
        <end position="83"/>
    </location>
</feature>
<feature type="transmembrane region" description="Helical" evidence="7">
    <location>
        <begin position="95"/>
        <end position="115"/>
    </location>
</feature>
<evidence type="ECO:0000313" key="8">
    <source>
        <dbReference type="EMBL" id="TFW18071.1"/>
    </source>
</evidence>
<evidence type="ECO:0000256" key="3">
    <source>
        <dbReference type="ARBA" id="ARBA00022692"/>
    </source>
</evidence>
<evidence type="ECO:0000256" key="7">
    <source>
        <dbReference type="SAM" id="Phobius"/>
    </source>
</evidence>
<dbReference type="SUPFAM" id="SSF81345">
    <property type="entry name" value="ABC transporter involved in vitamin B12 uptake, BtuC"/>
    <property type="match status" value="1"/>
</dbReference>
<keyword evidence="6" id="KW-0813">Transport</keyword>
<keyword evidence="3 6" id="KW-0812">Transmembrane</keyword>
<dbReference type="Proteomes" id="UP000298438">
    <property type="component" value="Unassembled WGS sequence"/>
</dbReference>
<feature type="transmembrane region" description="Helical" evidence="7">
    <location>
        <begin position="230"/>
        <end position="246"/>
    </location>
</feature>
<comment type="caution">
    <text evidence="8">The sequence shown here is derived from an EMBL/GenBank/DDBJ whole genome shotgun (WGS) entry which is preliminary data.</text>
</comment>
<feature type="transmembrane region" description="Helical" evidence="7">
    <location>
        <begin position="203"/>
        <end position="223"/>
    </location>
</feature>
<keyword evidence="4 7" id="KW-1133">Transmembrane helix</keyword>
<evidence type="ECO:0000256" key="5">
    <source>
        <dbReference type="ARBA" id="ARBA00023136"/>
    </source>
</evidence>
<feature type="transmembrane region" description="Helical" evidence="7">
    <location>
        <begin position="6"/>
        <end position="24"/>
    </location>
</feature>
<dbReference type="EMBL" id="SPVF01000169">
    <property type="protein sequence ID" value="TFW18071.1"/>
    <property type="molecule type" value="Genomic_DNA"/>
</dbReference>
<keyword evidence="9" id="KW-1185">Reference proteome</keyword>